<reference evidence="2 3" key="1">
    <citation type="journal article" date="2019" name="New Phytol.">
        <title>Comparative genomics reveals unique wood-decay strategies and fruiting body development in the Schizophyllaceae.</title>
        <authorList>
            <person name="Almasi E."/>
            <person name="Sahu N."/>
            <person name="Krizsan K."/>
            <person name="Balint B."/>
            <person name="Kovacs G.M."/>
            <person name="Kiss B."/>
            <person name="Cseklye J."/>
            <person name="Drula E."/>
            <person name="Henrissat B."/>
            <person name="Nagy I."/>
            <person name="Chovatia M."/>
            <person name="Adam C."/>
            <person name="LaButti K."/>
            <person name="Lipzen A."/>
            <person name="Riley R."/>
            <person name="Grigoriev I.V."/>
            <person name="Nagy L.G."/>
        </authorList>
    </citation>
    <scope>NUCLEOTIDE SEQUENCE [LARGE SCALE GENOMIC DNA]</scope>
    <source>
        <strain evidence="2 3">NL-1724</strain>
    </source>
</reference>
<proteinExistence type="predicted"/>
<dbReference type="EMBL" id="VDMD01000058">
    <property type="protein sequence ID" value="TRM56827.1"/>
    <property type="molecule type" value="Genomic_DNA"/>
</dbReference>
<evidence type="ECO:0000313" key="3">
    <source>
        <dbReference type="Proteomes" id="UP000320762"/>
    </source>
</evidence>
<dbReference type="AlphaFoldDB" id="A0A550BWB5"/>
<feature type="region of interest" description="Disordered" evidence="1">
    <location>
        <begin position="18"/>
        <end position="64"/>
    </location>
</feature>
<evidence type="ECO:0000256" key="1">
    <source>
        <dbReference type="SAM" id="MobiDB-lite"/>
    </source>
</evidence>
<feature type="non-terminal residue" evidence="2">
    <location>
        <position position="1"/>
    </location>
</feature>
<comment type="caution">
    <text evidence="2">The sequence shown here is derived from an EMBL/GenBank/DDBJ whole genome shotgun (WGS) entry which is preliminary data.</text>
</comment>
<gene>
    <name evidence="2" type="ORF">BD626DRAFT_517566</name>
</gene>
<accession>A0A550BWB5</accession>
<name>A0A550BWB5_9AGAR</name>
<protein>
    <submittedName>
        <fullName evidence="2">Uncharacterized protein</fullName>
    </submittedName>
</protein>
<sequence>CDAFCRASLYLSRMSMVYSGRPPRPQPHPSAVASGRRRALTRSADETTHGSTRAPPLYAPDDWAQPLAAKKVARPWPHPDRDDHI</sequence>
<organism evidence="2 3">
    <name type="scientific">Schizophyllum amplum</name>
    <dbReference type="NCBI Taxonomy" id="97359"/>
    <lineage>
        <taxon>Eukaryota</taxon>
        <taxon>Fungi</taxon>
        <taxon>Dikarya</taxon>
        <taxon>Basidiomycota</taxon>
        <taxon>Agaricomycotina</taxon>
        <taxon>Agaricomycetes</taxon>
        <taxon>Agaricomycetidae</taxon>
        <taxon>Agaricales</taxon>
        <taxon>Schizophyllaceae</taxon>
        <taxon>Schizophyllum</taxon>
    </lineage>
</organism>
<evidence type="ECO:0000313" key="2">
    <source>
        <dbReference type="EMBL" id="TRM56827.1"/>
    </source>
</evidence>
<keyword evidence="3" id="KW-1185">Reference proteome</keyword>
<dbReference type="Proteomes" id="UP000320762">
    <property type="component" value="Unassembled WGS sequence"/>
</dbReference>